<organism evidence="3 4">
    <name type="scientific">Arthrobacter ginkgonis</name>
    <dbReference type="NCBI Taxonomy" id="1630594"/>
    <lineage>
        <taxon>Bacteria</taxon>
        <taxon>Bacillati</taxon>
        <taxon>Actinomycetota</taxon>
        <taxon>Actinomycetes</taxon>
        <taxon>Micrococcales</taxon>
        <taxon>Micrococcaceae</taxon>
        <taxon>Arthrobacter</taxon>
    </lineage>
</organism>
<dbReference type="Proteomes" id="UP001500752">
    <property type="component" value="Unassembled WGS sequence"/>
</dbReference>
<sequence length="289" mass="30854">MSRLTLGNVVKVALAVICWPFIAFLVLAIGIRRKNKKVVLEGALYAAAFSAALAATGSGALLALAATGSGALLALAATSGALLALAPLLGIGSMGISALRSYMLRDLWLHKRVREPRRGGMAQSNAPVRRAAEPSRAAAPLAPSSNDLSSALTWVTSHAKQNKHRLPTEAYVTILETCQTLDAVIDAERRQPSADARFEYELGAIAAEYLPAVLQKYLAIPPSMVDNRQPNGRTPSEELTEQLQLLSGQAEALHSGRHGHTSAELTTMGNFLRDRFGHHQRGGFDFGIE</sequence>
<dbReference type="EMBL" id="BAABEO010000017">
    <property type="protein sequence ID" value="GAA3686262.1"/>
    <property type="molecule type" value="Genomic_DNA"/>
</dbReference>
<keyword evidence="2" id="KW-0472">Membrane</keyword>
<evidence type="ECO:0000313" key="3">
    <source>
        <dbReference type="EMBL" id="GAA3686262.1"/>
    </source>
</evidence>
<keyword evidence="2" id="KW-0812">Transmembrane</keyword>
<accession>A0ABP7CFH0</accession>
<protein>
    <recommendedName>
        <fullName evidence="5">5-bromo-4-chloroindolyl phosphate hydrolysis protein</fullName>
    </recommendedName>
</protein>
<dbReference type="RefSeq" id="WP_345151111.1">
    <property type="nucleotide sequence ID" value="NZ_BAABEO010000017.1"/>
</dbReference>
<feature type="region of interest" description="Disordered" evidence="1">
    <location>
        <begin position="118"/>
        <end position="145"/>
    </location>
</feature>
<feature type="transmembrane region" description="Helical" evidence="2">
    <location>
        <begin position="43"/>
        <end position="66"/>
    </location>
</feature>
<evidence type="ECO:0000256" key="1">
    <source>
        <dbReference type="SAM" id="MobiDB-lite"/>
    </source>
</evidence>
<feature type="transmembrane region" description="Helical" evidence="2">
    <location>
        <begin position="12"/>
        <end position="31"/>
    </location>
</feature>
<proteinExistence type="predicted"/>
<keyword evidence="2" id="KW-1133">Transmembrane helix</keyword>
<evidence type="ECO:0000256" key="2">
    <source>
        <dbReference type="SAM" id="Phobius"/>
    </source>
</evidence>
<reference evidence="4" key="1">
    <citation type="journal article" date="2019" name="Int. J. Syst. Evol. Microbiol.">
        <title>The Global Catalogue of Microorganisms (GCM) 10K type strain sequencing project: providing services to taxonomists for standard genome sequencing and annotation.</title>
        <authorList>
            <consortium name="The Broad Institute Genomics Platform"/>
            <consortium name="The Broad Institute Genome Sequencing Center for Infectious Disease"/>
            <person name="Wu L."/>
            <person name="Ma J."/>
        </authorList>
    </citation>
    <scope>NUCLEOTIDE SEQUENCE [LARGE SCALE GENOMIC DNA]</scope>
    <source>
        <strain evidence="4">JCM 30742</strain>
    </source>
</reference>
<name>A0ABP7CFH0_9MICC</name>
<evidence type="ECO:0000313" key="4">
    <source>
        <dbReference type="Proteomes" id="UP001500752"/>
    </source>
</evidence>
<feature type="compositionally biased region" description="Low complexity" evidence="1">
    <location>
        <begin position="126"/>
        <end position="145"/>
    </location>
</feature>
<keyword evidence="4" id="KW-1185">Reference proteome</keyword>
<comment type="caution">
    <text evidence="3">The sequence shown here is derived from an EMBL/GenBank/DDBJ whole genome shotgun (WGS) entry which is preliminary data.</text>
</comment>
<gene>
    <name evidence="3" type="ORF">GCM10023081_24530</name>
</gene>
<evidence type="ECO:0008006" key="5">
    <source>
        <dbReference type="Google" id="ProtNLM"/>
    </source>
</evidence>
<feature type="transmembrane region" description="Helical" evidence="2">
    <location>
        <begin position="72"/>
        <end position="99"/>
    </location>
</feature>